<evidence type="ECO:0000313" key="11">
    <source>
        <dbReference type="EMBL" id="CAK9115153.1"/>
    </source>
</evidence>
<dbReference type="Gene3D" id="3.40.30.10">
    <property type="entry name" value="Glutaredoxin"/>
    <property type="match status" value="1"/>
</dbReference>
<evidence type="ECO:0000313" key="12">
    <source>
        <dbReference type="Proteomes" id="UP001642484"/>
    </source>
</evidence>
<name>A0ABP0SRY0_9DINO</name>
<gene>
    <name evidence="11" type="ORF">CCMP2556_LOCUS53232</name>
</gene>
<dbReference type="InterPro" id="IPR050924">
    <property type="entry name" value="Peroxiredoxin_BCP/PrxQ"/>
</dbReference>
<dbReference type="EC" id="1.11.1.24" evidence="1"/>
<dbReference type="PANTHER" id="PTHR42801">
    <property type="entry name" value="THIOREDOXIN-DEPENDENT PEROXIDE REDUCTASE"/>
    <property type="match status" value="1"/>
</dbReference>
<keyword evidence="12" id="KW-1185">Reference proteome</keyword>
<evidence type="ECO:0000256" key="9">
    <source>
        <dbReference type="ARBA" id="ARBA00049091"/>
    </source>
</evidence>
<evidence type="ECO:0000256" key="5">
    <source>
        <dbReference type="ARBA" id="ARBA00023157"/>
    </source>
</evidence>
<protein>
    <recommendedName>
        <fullName evidence="1">thioredoxin-dependent peroxiredoxin</fullName>
        <ecNumber evidence="1">1.11.1.24</ecNumber>
    </recommendedName>
    <alternativeName>
        <fullName evidence="7">Thioredoxin peroxidase</fullName>
    </alternativeName>
</protein>
<dbReference type="InterPro" id="IPR000866">
    <property type="entry name" value="AhpC/TSA"/>
</dbReference>
<dbReference type="SUPFAM" id="SSF52833">
    <property type="entry name" value="Thioredoxin-like"/>
    <property type="match status" value="1"/>
</dbReference>
<evidence type="ECO:0000256" key="8">
    <source>
        <dbReference type="ARBA" id="ARBA00038489"/>
    </source>
</evidence>
<comment type="caution">
    <text evidence="11">The sequence shown here is derived from an EMBL/GenBank/DDBJ whole genome shotgun (WGS) entry which is preliminary data.</text>
</comment>
<evidence type="ECO:0000256" key="4">
    <source>
        <dbReference type="ARBA" id="ARBA00023002"/>
    </source>
</evidence>
<sequence length="396" mass="42488">MITPGFDSRFFGMGRWSGQMAPEEGRRRVHRKAVWALLAAPLVSQVLLSHPGASYVPLARSLLRQLMLPAAGQAMGGLLPFAARAQESGQEGLIRIGGPFQVSYPGAIPGDDFYLGGGGAEFGTGLLDNPKVVFVKPGSRAYGMGLRIGDELVLAWKEGSSTIFSEGELRRMENVDQALKEAANSTMYFGQPAPQGLSMQFTARGVAQPGDPAPDFKLAASTGGELTLAELLKGNEYLVVFFRPGSRFRGGDLQEVRLFGKATRALAERGATVVGIQIEPKEALARQAQSLQLDFPLLCDDGSVARAYGTYLELEEQGPNIDRKTFIIGKDGTIKATFVDIGYDADKKKLANHVADVVRVLGGDPVQAKEDMKTKSKSVGEMLDIAIGKQAPSPRM</sequence>
<dbReference type="Pfam" id="PF00578">
    <property type="entry name" value="AhpC-TSA"/>
    <property type="match status" value="1"/>
</dbReference>
<proteinExistence type="inferred from homology"/>
<dbReference type="Proteomes" id="UP001642484">
    <property type="component" value="Unassembled WGS sequence"/>
</dbReference>
<comment type="similarity">
    <text evidence="8">Belongs to the peroxiredoxin family. BCP/PrxQ subfamily.</text>
</comment>
<evidence type="ECO:0000256" key="2">
    <source>
        <dbReference type="ARBA" id="ARBA00022559"/>
    </source>
</evidence>
<evidence type="ECO:0000256" key="6">
    <source>
        <dbReference type="ARBA" id="ARBA00023284"/>
    </source>
</evidence>
<evidence type="ECO:0000256" key="1">
    <source>
        <dbReference type="ARBA" id="ARBA00013017"/>
    </source>
</evidence>
<organism evidence="11 12">
    <name type="scientific">Durusdinium trenchii</name>
    <dbReference type="NCBI Taxonomy" id="1381693"/>
    <lineage>
        <taxon>Eukaryota</taxon>
        <taxon>Sar</taxon>
        <taxon>Alveolata</taxon>
        <taxon>Dinophyceae</taxon>
        <taxon>Suessiales</taxon>
        <taxon>Symbiodiniaceae</taxon>
        <taxon>Durusdinium</taxon>
    </lineage>
</organism>
<reference evidence="11 12" key="1">
    <citation type="submission" date="2024-02" db="EMBL/GenBank/DDBJ databases">
        <authorList>
            <person name="Chen Y."/>
            <person name="Shah S."/>
            <person name="Dougan E. K."/>
            <person name="Thang M."/>
            <person name="Chan C."/>
        </authorList>
    </citation>
    <scope>NUCLEOTIDE SEQUENCE [LARGE SCALE GENOMIC DNA]</scope>
</reference>
<dbReference type="InterPro" id="IPR013766">
    <property type="entry name" value="Thioredoxin_domain"/>
</dbReference>
<evidence type="ECO:0000256" key="3">
    <source>
        <dbReference type="ARBA" id="ARBA00022862"/>
    </source>
</evidence>
<keyword evidence="6" id="KW-0676">Redox-active center</keyword>
<feature type="domain" description="Thioredoxin" evidence="10">
    <location>
        <begin position="207"/>
        <end position="359"/>
    </location>
</feature>
<dbReference type="PANTHER" id="PTHR42801:SF22">
    <property type="entry name" value="PEROXIREDOXIN SLL0755-RELATED"/>
    <property type="match status" value="1"/>
</dbReference>
<keyword evidence="4" id="KW-0560">Oxidoreductase</keyword>
<evidence type="ECO:0000259" key="10">
    <source>
        <dbReference type="PROSITE" id="PS51352"/>
    </source>
</evidence>
<dbReference type="InterPro" id="IPR036249">
    <property type="entry name" value="Thioredoxin-like_sf"/>
</dbReference>
<dbReference type="PROSITE" id="PS51352">
    <property type="entry name" value="THIOREDOXIN_2"/>
    <property type="match status" value="1"/>
</dbReference>
<accession>A0ABP0SRY0</accession>
<comment type="catalytic activity">
    <reaction evidence="9">
        <text>a hydroperoxide + [thioredoxin]-dithiol = an alcohol + [thioredoxin]-disulfide + H2O</text>
        <dbReference type="Rhea" id="RHEA:62620"/>
        <dbReference type="Rhea" id="RHEA-COMP:10698"/>
        <dbReference type="Rhea" id="RHEA-COMP:10700"/>
        <dbReference type="ChEBI" id="CHEBI:15377"/>
        <dbReference type="ChEBI" id="CHEBI:29950"/>
        <dbReference type="ChEBI" id="CHEBI:30879"/>
        <dbReference type="ChEBI" id="CHEBI:35924"/>
        <dbReference type="ChEBI" id="CHEBI:50058"/>
        <dbReference type="EC" id="1.11.1.24"/>
    </reaction>
</comment>
<dbReference type="EMBL" id="CAXAMN010028106">
    <property type="protein sequence ID" value="CAK9115153.1"/>
    <property type="molecule type" value="Genomic_DNA"/>
</dbReference>
<keyword evidence="2" id="KW-0575">Peroxidase</keyword>
<dbReference type="CDD" id="cd03017">
    <property type="entry name" value="PRX_BCP"/>
    <property type="match status" value="1"/>
</dbReference>
<keyword evidence="5" id="KW-1015">Disulfide bond</keyword>
<keyword evidence="3" id="KW-0049">Antioxidant</keyword>
<evidence type="ECO:0000256" key="7">
    <source>
        <dbReference type="ARBA" id="ARBA00032824"/>
    </source>
</evidence>